<dbReference type="HOGENOM" id="CLU_2754355_0_0_9"/>
<dbReference type="RefSeq" id="WP_021719931.1">
    <property type="nucleotide sequence ID" value="NZ_FR892784.1"/>
</dbReference>
<dbReference type="Proteomes" id="UP000014937">
    <property type="component" value="Unassembled WGS sequence"/>
</dbReference>
<evidence type="ECO:0000313" key="1">
    <source>
        <dbReference type="EMBL" id="CDD12124.1"/>
    </source>
</evidence>
<sequence>MTKTLTKTLRIKSQPEYNAVERGLCNYIKVVSDKLQSLKQTDENCTGPTVKDYTERIKAAKSLLKQLRDY</sequence>
<gene>
    <name evidence="1" type="ORF">BN587_00856</name>
</gene>
<name>R6WYZ5_9FIRM</name>
<comment type="caution">
    <text evidence="1">The sequence shown here is derived from an EMBL/GenBank/DDBJ whole genome shotgun (WGS) entry which is preliminary data.</text>
</comment>
<dbReference type="EMBL" id="CBGL010000112">
    <property type="protein sequence ID" value="CDD12124.1"/>
    <property type="molecule type" value="Genomic_DNA"/>
</dbReference>
<protein>
    <submittedName>
        <fullName evidence="1">Uncharacterized protein</fullName>
    </submittedName>
</protein>
<dbReference type="AlphaFoldDB" id="R6WYZ5"/>
<proteinExistence type="predicted"/>
<accession>R6WYZ5</accession>
<organism evidence="1">
    <name type="scientific">Phascolarctobacterium succinatutens CAG:287</name>
    <dbReference type="NCBI Taxonomy" id="1263101"/>
    <lineage>
        <taxon>Bacteria</taxon>
        <taxon>Bacillati</taxon>
        <taxon>Bacillota</taxon>
        <taxon>Negativicutes</taxon>
        <taxon>Acidaminococcales</taxon>
        <taxon>Acidaminococcaceae</taxon>
        <taxon>Phascolarctobacterium</taxon>
    </lineage>
</organism>
<reference evidence="1" key="1">
    <citation type="submission" date="2012-11" db="EMBL/GenBank/DDBJ databases">
        <title>Dependencies among metagenomic species, viruses, plasmids and units of genetic variation.</title>
        <authorList>
            <person name="Nielsen H.B."/>
            <person name="Almeida M."/>
            <person name="Juncker A.S."/>
            <person name="Rasmussen S."/>
            <person name="Li J."/>
            <person name="Sunagawa S."/>
            <person name="Plichta D."/>
            <person name="Gautier L."/>
            <person name="Le Chatelier E."/>
            <person name="Peletier E."/>
            <person name="Bonde I."/>
            <person name="Nielsen T."/>
            <person name="Manichanh C."/>
            <person name="Arumugam M."/>
            <person name="Batto J."/>
            <person name="Santos M.B.Q.D."/>
            <person name="Blom N."/>
            <person name="Borruel N."/>
            <person name="Burgdorf K.S."/>
            <person name="Boumezbeur F."/>
            <person name="Casellas F."/>
            <person name="Dore J."/>
            <person name="Guarner F."/>
            <person name="Hansen T."/>
            <person name="Hildebrand F."/>
            <person name="Kaas R.S."/>
            <person name="Kennedy S."/>
            <person name="Kristiansen K."/>
            <person name="Kultima J.R."/>
            <person name="Leonard P."/>
            <person name="Levenez F."/>
            <person name="Lund O."/>
            <person name="Moumen B."/>
            <person name="Le Paslier D."/>
            <person name="Pons N."/>
            <person name="Pedersen O."/>
            <person name="Prifti E."/>
            <person name="Qin J."/>
            <person name="Raes J."/>
            <person name="Tap J."/>
            <person name="Tims S."/>
            <person name="Ussery D.W."/>
            <person name="Yamada T."/>
            <person name="MetaHit consortium"/>
            <person name="Renault P."/>
            <person name="Sicheritz-Ponten T."/>
            <person name="Bork P."/>
            <person name="Wang J."/>
            <person name="Brunak S."/>
            <person name="Ehrlich S.D."/>
        </authorList>
    </citation>
    <scope>NUCLEOTIDE SEQUENCE [LARGE SCALE GENOMIC DNA]</scope>
</reference>